<name>A0A227KP84_9BURK</name>
<keyword evidence="5" id="KW-1185">Reference proteome</keyword>
<dbReference type="NCBIfam" id="NF005437">
    <property type="entry name" value="PRK07024.1"/>
    <property type="match status" value="1"/>
</dbReference>
<evidence type="ECO:0000313" key="4">
    <source>
        <dbReference type="EMBL" id="OXE50074.1"/>
    </source>
</evidence>
<dbReference type="GeneID" id="78362527"/>
<organism evidence="4 5">
    <name type="scientific">Turicimonas muris</name>
    <dbReference type="NCBI Taxonomy" id="1796652"/>
    <lineage>
        <taxon>Bacteria</taxon>
        <taxon>Pseudomonadati</taxon>
        <taxon>Pseudomonadota</taxon>
        <taxon>Betaproteobacteria</taxon>
        <taxon>Burkholderiales</taxon>
        <taxon>Sutterellaceae</taxon>
        <taxon>Turicimonas</taxon>
    </lineage>
</organism>
<evidence type="ECO:0000256" key="3">
    <source>
        <dbReference type="RuleBase" id="RU000363"/>
    </source>
</evidence>
<dbReference type="GO" id="GO:0016491">
    <property type="term" value="F:oxidoreductase activity"/>
    <property type="evidence" value="ECO:0007669"/>
    <property type="project" value="UniProtKB-KW"/>
</dbReference>
<dbReference type="GO" id="GO:0016020">
    <property type="term" value="C:membrane"/>
    <property type="evidence" value="ECO:0007669"/>
    <property type="project" value="TreeGrafter"/>
</dbReference>
<protein>
    <submittedName>
        <fullName evidence="4">Short-chain dehydrogenase</fullName>
    </submittedName>
</protein>
<dbReference type="InterPro" id="IPR020904">
    <property type="entry name" value="Sc_DH/Rdtase_CS"/>
</dbReference>
<evidence type="ECO:0000256" key="1">
    <source>
        <dbReference type="ARBA" id="ARBA00006484"/>
    </source>
</evidence>
<dbReference type="EMBL" id="NHMP01000002">
    <property type="protein sequence ID" value="OXE50074.1"/>
    <property type="molecule type" value="Genomic_DNA"/>
</dbReference>
<dbReference type="AlphaFoldDB" id="A0A227KP84"/>
<gene>
    <name evidence="4" type="ORF">ADH67_03450</name>
</gene>
<evidence type="ECO:0000313" key="5">
    <source>
        <dbReference type="Proteomes" id="UP000214610"/>
    </source>
</evidence>
<dbReference type="PANTHER" id="PTHR44196">
    <property type="entry name" value="DEHYDROGENASE/REDUCTASE SDR FAMILY MEMBER 7B"/>
    <property type="match status" value="1"/>
</dbReference>
<proteinExistence type="inferred from homology"/>
<dbReference type="InterPro" id="IPR036291">
    <property type="entry name" value="NAD(P)-bd_dom_sf"/>
</dbReference>
<dbReference type="PANTHER" id="PTHR44196:SF1">
    <property type="entry name" value="DEHYDROGENASE_REDUCTASE SDR FAMILY MEMBER 7B"/>
    <property type="match status" value="1"/>
</dbReference>
<dbReference type="InterPro" id="IPR002347">
    <property type="entry name" value="SDR_fam"/>
</dbReference>
<dbReference type="PRINTS" id="PR00081">
    <property type="entry name" value="GDHRDH"/>
</dbReference>
<keyword evidence="2" id="KW-0560">Oxidoreductase</keyword>
<dbReference type="PRINTS" id="PR00080">
    <property type="entry name" value="SDRFAMILY"/>
</dbReference>
<dbReference type="Gene3D" id="3.40.50.720">
    <property type="entry name" value="NAD(P)-binding Rossmann-like Domain"/>
    <property type="match status" value="1"/>
</dbReference>
<accession>A0A227KP84</accession>
<dbReference type="SUPFAM" id="SSF51735">
    <property type="entry name" value="NAD(P)-binding Rossmann-fold domains"/>
    <property type="match status" value="1"/>
</dbReference>
<dbReference type="Proteomes" id="UP000214610">
    <property type="component" value="Unassembled WGS sequence"/>
</dbReference>
<dbReference type="Pfam" id="PF00106">
    <property type="entry name" value="adh_short"/>
    <property type="match status" value="1"/>
</dbReference>
<reference evidence="5" key="1">
    <citation type="submission" date="2017-05" db="EMBL/GenBank/DDBJ databases">
        <title>Improved OligoMM genomes.</title>
        <authorList>
            <person name="Garzetti D."/>
        </authorList>
    </citation>
    <scope>NUCLEOTIDE SEQUENCE [LARGE SCALE GENOMIC DNA]</scope>
    <source>
        <strain evidence="5">YL45</strain>
    </source>
</reference>
<evidence type="ECO:0000256" key="2">
    <source>
        <dbReference type="ARBA" id="ARBA00023002"/>
    </source>
</evidence>
<dbReference type="PROSITE" id="PS00061">
    <property type="entry name" value="ADH_SHORT"/>
    <property type="match status" value="1"/>
</dbReference>
<comment type="caution">
    <text evidence="4">The sequence shown here is derived from an EMBL/GenBank/DDBJ whole genome shotgun (WGS) entry which is preliminary data.</text>
</comment>
<sequence length="257" mass="28209">MNIFLTGASSGIGEALAKEFAAKGATLGLVARRKEKLDEIISRLPHSHLHKAIVCDVTDREKLIEEARKFDKECGGVDVAIACAGVSIGVKTQFKEDLEVFDQVFETNVLSMASTFHAFEAPMMERKRGTLVGIASVAGIRGLPGSEAYCASKSAVITYCESLRVEMKKHGVDVVTISPGFVKTPLTAKNPYKMPFLLTPEEFAKEAVKAIFEKKSYVTIPWQMGVLSKVLRIIPNCLFDKILASRKQKPRKTSTQN</sequence>
<dbReference type="RefSeq" id="WP_066594842.1">
    <property type="nucleotide sequence ID" value="NZ_CAJTBZ010000035.1"/>
</dbReference>
<comment type="similarity">
    <text evidence="1 3">Belongs to the short-chain dehydrogenases/reductases (SDR) family.</text>
</comment>